<gene>
    <name evidence="6" type="ORF">BDA99DRAFT_166823</name>
</gene>
<proteinExistence type="predicted"/>
<evidence type="ECO:0000256" key="4">
    <source>
        <dbReference type="SAM" id="MobiDB-lite"/>
    </source>
</evidence>
<feature type="compositionally biased region" description="Pro residues" evidence="4">
    <location>
        <begin position="546"/>
        <end position="562"/>
    </location>
</feature>
<feature type="compositionally biased region" description="Low complexity" evidence="4">
    <location>
        <begin position="343"/>
        <end position="362"/>
    </location>
</feature>
<reference evidence="6" key="1">
    <citation type="journal article" date="2022" name="IScience">
        <title>Evolution of zygomycete secretomes and the origins of terrestrial fungal ecologies.</title>
        <authorList>
            <person name="Chang Y."/>
            <person name="Wang Y."/>
            <person name="Mondo S."/>
            <person name="Ahrendt S."/>
            <person name="Andreopoulos W."/>
            <person name="Barry K."/>
            <person name="Beard J."/>
            <person name="Benny G.L."/>
            <person name="Blankenship S."/>
            <person name="Bonito G."/>
            <person name="Cuomo C."/>
            <person name="Desiro A."/>
            <person name="Gervers K.A."/>
            <person name="Hundley H."/>
            <person name="Kuo A."/>
            <person name="LaButti K."/>
            <person name="Lang B.F."/>
            <person name="Lipzen A."/>
            <person name="O'Donnell K."/>
            <person name="Pangilinan J."/>
            <person name="Reynolds N."/>
            <person name="Sandor L."/>
            <person name="Smith M.E."/>
            <person name="Tsang A."/>
            <person name="Grigoriev I.V."/>
            <person name="Stajich J.E."/>
            <person name="Spatafora J.W."/>
        </authorList>
    </citation>
    <scope>NUCLEOTIDE SEQUENCE</scope>
    <source>
        <strain evidence="6">RSA 2281</strain>
    </source>
</reference>
<feature type="region of interest" description="Disordered" evidence="4">
    <location>
        <begin position="337"/>
        <end position="634"/>
    </location>
</feature>
<dbReference type="GO" id="GO:0007010">
    <property type="term" value="P:cytoskeleton organization"/>
    <property type="evidence" value="ECO:0007669"/>
    <property type="project" value="TreeGrafter"/>
</dbReference>
<feature type="compositionally biased region" description="Low complexity" evidence="4">
    <location>
        <begin position="684"/>
        <end position="697"/>
    </location>
</feature>
<evidence type="ECO:0000313" key="7">
    <source>
        <dbReference type="Proteomes" id="UP001209540"/>
    </source>
</evidence>
<dbReference type="GO" id="GO:0120104">
    <property type="term" value="C:mitotic actomyosin contractile ring, proximal layer"/>
    <property type="evidence" value="ECO:0007669"/>
    <property type="project" value="TreeGrafter"/>
</dbReference>
<dbReference type="InterPro" id="IPR027267">
    <property type="entry name" value="AH/BAR_dom_sf"/>
</dbReference>
<feature type="region of interest" description="Disordered" evidence="4">
    <location>
        <begin position="682"/>
        <end position="703"/>
    </location>
</feature>
<dbReference type="Gene3D" id="1.20.1270.60">
    <property type="entry name" value="Arfaptin homology (AH) domain/BAR domain"/>
    <property type="match status" value="1"/>
</dbReference>
<keyword evidence="7" id="KW-1185">Reference proteome</keyword>
<organism evidence="6 7">
    <name type="scientific">Phascolomyces articulosus</name>
    <dbReference type="NCBI Taxonomy" id="60185"/>
    <lineage>
        <taxon>Eukaryota</taxon>
        <taxon>Fungi</taxon>
        <taxon>Fungi incertae sedis</taxon>
        <taxon>Mucoromycota</taxon>
        <taxon>Mucoromycotina</taxon>
        <taxon>Mucoromycetes</taxon>
        <taxon>Mucorales</taxon>
        <taxon>Lichtheimiaceae</taxon>
        <taxon>Phascolomyces</taxon>
    </lineage>
</organism>
<dbReference type="SUPFAM" id="SSF103657">
    <property type="entry name" value="BAR/IMD domain-like"/>
    <property type="match status" value="1"/>
</dbReference>
<dbReference type="AlphaFoldDB" id="A0AAD5PAU9"/>
<feature type="compositionally biased region" description="Low complexity" evidence="4">
    <location>
        <begin position="611"/>
        <end position="622"/>
    </location>
</feature>
<reference evidence="6" key="2">
    <citation type="submission" date="2023-02" db="EMBL/GenBank/DDBJ databases">
        <authorList>
            <consortium name="DOE Joint Genome Institute"/>
            <person name="Mondo S.J."/>
            <person name="Chang Y."/>
            <person name="Wang Y."/>
            <person name="Ahrendt S."/>
            <person name="Andreopoulos W."/>
            <person name="Barry K."/>
            <person name="Beard J."/>
            <person name="Benny G.L."/>
            <person name="Blankenship S."/>
            <person name="Bonito G."/>
            <person name="Cuomo C."/>
            <person name="Desiro A."/>
            <person name="Gervers K.A."/>
            <person name="Hundley H."/>
            <person name="Kuo A."/>
            <person name="LaButti K."/>
            <person name="Lang B.F."/>
            <person name="Lipzen A."/>
            <person name="O'Donnell K."/>
            <person name="Pangilinan J."/>
            <person name="Reynolds N."/>
            <person name="Sandor L."/>
            <person name="Smith M.W."/>
            <person name="Tsang A."/>
            <person name="Grigoriev I.V."/>
            <person name="Stajich J.E."/>
            <person name="Spatafora J.W."/>
        </authorList>
    </citation>
    <scope>NUCLEOTIDE SEQUENCE</scope>
    <source>
        <strain evidence="6">RSA 2281</strain>
    </source>
</reference>
<dbReference type="InterPro" id="IPR001060">
    <property type="entry name" value="FCH_dom"/>
</dbReference>
<feature type="compositionally biased region" description="Polar residues" evidence="4">
    <location>
        <begin position="288"/>
        <end position="311"/>
    </location>
</feature>
<feature type="compositionally biased region" description="Low complexity" evidence="4">
    <location>
        <begin position="514"/>
        <end position="527"/>
    </location>
</feature>
<protein>
    <recommendedName>
        <fullName evidence="5">FCH domain-containing protein</fullName>
    </recommendedName>
</protein>
<comment type="subcellular location">
    <subcellularLocation>
        <location evidence="1">Cytoplasm</location>
    </subcellularLocation>
</comment>
<dbReference type="PANTHER" id="PTHR23065">
    <property type="entry name" value="PROLINE-SERINE-THREONINE PHOSPHATASE INTERACTING PROTEIN 1"/>
    <property type="match status" value="1"/>
</dbReference>
<sequence>MPPNSATVDSFPSVMPLKDHFWSCDKQGMNKLISAIKHSYESLDAILEAYVQRALLEREYGQQLMELNKSEKNDENDEKTESSSNQAVKIIYQEINKTAQSHIDMANRIEEEVAPPLKDWISTHRDGLNTIIDTLDALYDDRQEKVKQLLLVRGQYQQQDQQRPSSVSSEYQSVVDAADKAVREWNRAWKNACQQIEIFEHERMDLLTTNVWDYANFCSARLLVQDEWSEKIRVHLESCTIEEELTHCIKHYGTGSSTAPTTMDYVEFYSKKYKRESVINKRLPPQPGTMSNTETTMNKPNEIPTSSMNNNSRFSSINVSRKPVATDPGLEALLKRFEATPLTTTTTTTSMNNSNKSNGTSNRPINNNGFQQKKQEPSTDGPPVEIQTNHHRPPVQKNRSSTLPQPITSSTADLPTTTTTPAPVRSAIPKPQQQQKKRDNRPALEPIQTQQPVLGDQQPSACTPILSSAHHQQQQQQPPKSPRPQARPAPQMNHSLSTTTDNVMRQPPKSPILSSAALAQPQQQSTSIHSPVTGPATTSATISHSPVPPMSSSPCQPLPSPSLPAQQTLSTQPQHYQPQQQQQQQQHHHHHHHPHHPPSNNMMPLQPPSSPMMMGSSTPHSPIMTPLQHSPALQPMSSPMMAPTSPGMGRMHSPIGAPQQQHYSYQAPLSPMMSHTPIIPPPTTTTTATSNNTSWSAAPPPSPNNPYYYNKSPLMMNATPQSTTPYTDDQRQAVLPDGRPIMHWGKYFIFYK</sequence>
<dbReference type="EMBL" id="JAIXMP010000025">
    <property type="protein sequence ID" value="KAI9253921.1"/>
    <property type="molecule type" value="Genomic_DNA"/>
</dbReference>
<evidence type="ECO:0000256" key="2">
    <source>
        <dbReference type="ARBA" id="ARBA00022490"/>
    </source>
</evidence>
<dbReference type="SMART" id="SM00055">
    <property type="entry name" value="FCH"/>
    <property type="match status" value="1"/>
</dbReference>
<accession>A0AAD5PAU9</accession>
<evidence type="ECO:0000259" key="5">
    <source>
        <dbReference type="SMART" id="SM00055"/>
    </source>
</evidence>
<feature type="compositionally biased region" description="Low complexity" evidence="4">
    <location>
        <begin position="563"/>
        <end position="585"/>
    </location>
</feature>
<comment type="caution">
    <text evidence="6">The sequence shown here is derived from an EMBL/GenBank/DDBJ whole genome shotgun (WGS) entry which is preliminary data.</text>
</comment>
<dbReference type="Proteomes" id="UP001209540">
    <property type="component" value="Unassembled WGS sequence"/>
</dbReference>
<dbReference type="GO" id="GO:0005543">
    <property type="term" value="F:phospholipid binding"/>
    <property type="evidence" value="ECO:0007669"/>
    <property type="project" value="TreeGrafter"/>
</dbReference>
<dbReference type="GO" id="GO:0009898">
    <property type="term" value="C:cytoplasmic side of plasma membrane"/>
    <property type="evidence" value="ECO:0007669"/>
    <property type="project" value="TreeGrafter"/>
</dbReference>
<feature type="compositionally biased region" description="Low complexity" evidence="4">
    <location>
        <begin position="467"/>
        <end position="478"/>
    </location>
</feature>
<feature type="region of interest" description="Disordered" evidence="4">
    <location>
        <begin position="281"/>
        <end position="311"/>
    </location>
</feature>
<evidence type="ECO:0000256" key="3">
    <source>
        <dbReference type="ARBA" id="ARBA00022553"/>
    </source>
</evidence>
<name>A0AAD5PAU9_9FUNG</name>
<feature type="compositionally biased region" description="Polar residues" evidence="4">
    <location>
        <begin position="492"/>
        <end position="503"/>
    </location>
</feature>
<feature type="compositionally biased region" description="Polar residues" evidence="4">
    <location>
        <begin position="447"/>
        <end position="461"/>
    </location>
</feature>
<keyword evidence="2" id="KW-0963">Cytoplasm</keyword>
<dbReference type="Pfam" id="PF00611">
    <property type="entry name" value="FCH"/>
    <property type="match status" value="1"/>
</dbReference>
<feature type="compositionally biased region" description="Polar residues" evidence="4">
    <location>
        <begin position="363"/>
        <end position="372"/>
    </location>
</feature>
<keyword evidence="3" id="KW-0597">Phosphoprotein</keyword>
<feature type="domain" description="FCH" evidence="5">
    <location>
        <begin position="19"/>
        <end position="109"/>
    </location>
</feature>
<feature type="compositionally biased region" description="Basic residues" evidence="4">
    <location>
        <begin position="586"/>
        <end position="596"/>
    </location>
</feature>
<feature type="compositionally biased region" description="Polar residues" evidence="4">
    <location>
        <begin position="397"/>
        <end position="407"/>
    </location>
</feature>
<dbReference type="PANTHER" id="PTHR23065:SF7">
    <property type="entry name" value="NOSTRIN, ISOFORM H"/>
    <property type="match status" value="1"/>
</dbReference>
<evidence type="ECO:0000313" key="6">
    <source>
        <dbReference type="EMBL" id="KAI9253921.1"/>
    </source>
</evidence>
<evidence type="ECO:0000256" key="1">
    <source>
        <dbReference type="ARBA" id="ARBA00004496"/>
    </source>
</evidence>
<feature type="compositionally biased region" description="Low complexity" evidence="4">
    <location>
        <begin position="408"/>
        <end position="427"/>
    </location>
</feature>